<dbReference type="InterPro" id="IPR010264">
    <property type="entry name" value="Self-incomp_S1"/>
</dbReference>
<keyword evidence="7" id="KW-0472">Membrane</keyword>
<dbReference type="Proteomes" id="UP000823674">
    <property type="component" value="Chromosome A01"/>
</dbReference>
<keyword evidence="5 6" id="KW-0732">Signal</keyword>
<comment type="subcellular location">
    <subcellularLocation>
        <location evidence="1 6">Secreted</location>
    </subcellularLocation>
</comment>
<feature type="chain" id="PRO_5044964185" description="S-protein homolog" evidence="6">
    <location>
        <begin position="21"/>
        <end position="255"/>
    </location>
</feature>
<keyword evidence="7" id="KW-0812">Transmembrane</keyword>
<evidence type="ECO:0000256" key="4">
    <source>
        <dbReference type="ARBA" id="ARBA00022525"/>
    </source>
</evidence>
<evidence type="ECO:0000256" key="7">
    <source>
        <dbReference type="SAM" id="Phobius"/>
    </source>
</evidence>
<evidence type="ECO:0000256" key="6">
    <source>
        <dbReference type="RuleBase" id="RU367044"/>
    </source>
</evidence>
<keyword evidence="9" id="KW-1185">Reference proteome</keyword>
<comment type="similarity">
    <text evidence="2 6">Belongs to the plant self-incompatibility (S1) protein family.</text>
</comment>
<comment type="caution">
    <text evidence="8">The sequence shown here is derived from an EMBL/GenBank/DDBJ whole genome shotgun (WGS) entry which is preliminary data.</text>
</comment>
<keyword evidence="4 6" id="KW-0964">Secreted</keyword>
<organism evidence="8 9">
    <name type="scientific">Brassica rapa subsp. trilocularis</name>
    <dbReference type="NCBI Taxonomy" id="1813537"/>
    <lineage>
        <taxon>Eukaryota</taxon>
        <taxon>Viridiplantae</taxon>
        <taxon>Streptophyta</taxon>
        <taxon>Embryophyta</taxon>
        <taxon>Tracheophyta</taxon>
        <taxon>Spermatophyta</taxon>
        <taxon>Magnoliopsida</taxon>
        <taxon>eudicotyledons</taxon>
        <taxon>Gunneridae</taxon>
        <taxon>Pentapetalae</taxon>
        <taxon>rosids</taxon>
        <taxon>malvids</taxon>
        <taxon>Brassicales</taxon>
        <taxon>Brassicaceae</taxon>
        <taxon>Brassiceae</taxon>
        <taxon>Brassica</taxon>
    </lineage>
</organism>
<protein>
    <recommendedName>
        <fullName evidence="6">S-protein homolog</fullName>
    </recommendedName>
</protein>
<dbReference type="PANTHER" id="PTHR31232:SF172">
    <property type="entry name" value="S-PROTEIN HOMOLOG"/>
    <property type="match status" value="1"/>
</dbReference>
<evidence type="ECO:0000256" key="1">
    <source>
        <dbReference type="ARBA" id="ARBA00004613"/>
    </source>
</evidence>
<accession>A0ABQ7NZR1</accession>
<dbReference type="PANTHER" id="PTHR31232">
    <property type="match status" value="1"/>
</dbReference>
<gene>
    <name evidence="8" type="primary">A01p054570.1_BraROA</name>
    <name evidence="8" type="ORF">IGI04_003904</name>
</gene>
<proteinExistence type="inferred from homology"/>
<feature type="transmembrane region" description="Helical" evidence="7">
    <location>
        <begin position="125"/>
        <end position="150"/>
    </location>
</feature>
<reference evidence="8 9" key="1">
    <citation type="submission" date="2021-03" db="EMBL/GenBank/DDBJ databases">
        <authorList>
            <person name="King G.J."/>
            <person name="Bancroft I."/>
            <person name="Baten A."/>
            <person name="Bloomfield J."/>
            <person name="Borpatragohain P."/>
            <person name="He Z."/>
            <person name="Irish N."/>
            <person name="Irwin J."/>
            <person name="Liu K."/>
            <person name="Mauleon R.P."/>
            <person name="Moore J."/>
            <person name="Morris R."/>
            <person name="Ostergaard L."/>
            <person name="Wang B."/>
            <person name="Wells R."/>
        </authorList>
    </citation>
    <scope>NUCLEOTIDE SEQUENCE [LARGE SCALE GENOMIC DNA]</scope>
    <source>
        <strain evidence="8">R-o-18</strain>
        <tissue evidence="8">Leaf</tissue>
    </source>
</reference>
<evidence type="ECO:0000313" key="8">
    <source>
        <dbReference type="EMBL" id="KAG5416337.1"/>
    </source>
</evidence>
<keyword evidence="3 6" id="KW-0713">Self-incompatibility</keyword>
<evidence type="ECO:0000313" key="9">
    <source>
        <dbReference type="Proteomes" id="UP000823674"/>
    </source>
</evidence>
<name>A0ABQ7NZR1_BRACM</name>
<sequence>MFRLTIILILLSVYTEQASGGSFFLYNQVRHGVLMKVHCKSGDSDRGWHVRKYGGFYGFDFKDHILDKTLYWCNVWSGPNFSRNASFVAYESKLYKHRNNWIRWSIRGDGIYESINGATPWKFKYHWYVVILILLSVCTEQAIGGSFFIYNQVRHGSLMKVHCKSKDNDMGWHVRKYGGVYGFDFNDNLFGTTLFWCNIWQGPHLEHFQVIVAFESRQYPHDLNAWIRWSVRGDGIYQSINGATWKFKYHWDNKL</sequence>
<evidence type="ECO:0000256" key="3">
    <source>
        <dbReference type="ARBA" id="ARBA00022471"/>
    </source>
</evidence>
<evidence type="ECO:0000256" key="5">
    <source>
        <dbReference type="ARBA" id="ARBA00022729"/>
    </source>
</evidence>
<keyword evidence="7" id="KW-1133">Transmembrane helix</keyword>
<dbReference type="Pfam" id="PF05938">
    <property type="entry name" value="Self-incomp_S1"/>
    <property type="match status" value="2"/>
</dbReference>
<dbReference type="EMBL" id="JADBGQ010000001">
    <property type="protein sequence ID" value="KAG5416337.1"/>
    <property type="molecule type" value="Genomic_DNA"/>
</dbReference>
<evidence type="ECO:0000256" key="2">
    <source>
        <dbReference type="ARBA" id="ARBA00005581"/>
    </source>
</evidence>
<feature type="signal peptide" evidence="6">
    <location>
        <begin position="1"/>
        <end position="20"/>
    </location>
</feature>